<gene>
    <name evidence="3" type="ORF">ACJDT4_10720</name>
</gene>
<protein>
    <submittedName>
        <fullName evidence="3">Barstar family protein</fullName>
    </submittedName>
</protein>
<organism evidence="3 4">
    <name type="scientific">Clostridium neuense</name>
    <dbReference type="NCBI Taxonomy" id="1728934"/>
    <lineage>
        <taxon>Bacteria</taxon>
        <taxon>Bacillati</taxon>
        <taxon>Bacillota</taxon>
        <taxon>Clostridia</taxon>
        <taxon>Eubacteriales</taxon>
        <taxon>Clostridiaceae</taxon>
        <taxon>Clostridium</taxon>
    </lineage>
</organism>
<dbReference type="Gene3D" id="3.30.370.10">
    <property type="entry name" value="Barstar-like"/>
    <property type="match status" value="1"/>
</dbReference>
<dbReference type="InterPro" id="IPR000468">
    <property type="entry name" value="Barstar"/>
</dbReference>
<dbReference type="SUPFAM" id="SSF52038">
    <property type="entry name" value="Barstar-related"/>
    <property type="match status" value="1"/>
</dbReference>
<evidence type="ECO:0000259" key="2">
    <source>
        <dbReference type="Pfam" id="PF01337"/>
    </source>
</evidence>
<dbReference type="InterPro" id="IPR035905">
    <property type="entry name" value="Barstar-like_sf"/>
</dbReference>
<keyword evidence="4" id="KW-1185">Reference proteome</keyword>
<evidence type="ECO:0000313" key="3">
    <source>
        <dbReference type="EMBL" id="MFL0250895.1"/>
    </source>
</evidence>
<dbReference type="EMBL" id="JBJIAA010000008">
    <property type="protein sequence ID" value="MFL0250895.1"/>
    <property type="molecule type" value="Genomic_DNA"/>
</dbReference>
<comment type="caution">
    <text evidence="3">The sequence shown here is derived from an EMBL/GenBank/DDBJ whole genome shotgun (WGS) entry which is preliminary data.</text>
</comment>
<proteinExistence type="inferred from homology"/>
<accession>A0ABW8THG1</accession>
<dbReference type="Pfam" id="PF01337">
    <property type="entry name" value="Barstar"/>
    <property type="match status" value="1"/>
</dbReference>
<evidence type="ECO:0000256" key="1">
    <source>
        <dbReference type="ARBA" id="ARBA00006845"/>
    </source>
</evidence>
<dbReference type="Proteomes" id="UP001623592">
    <property type="component" value="Unassembled WGS sequence"/>
</dbReference>
<comment type="similarity">
    <text evidence="1">Belongs to the barstar family.</text>
</comment>
<evidence type="ECO:0000313" key="4">
    <source>
        <dbReference type="Proteomes" id="UP001623592"/>
    </source>
</evidence>
<sequence length="191" mass="22842">MTIIDVLSLYTKDYLANDIFEQWVYQNEQELSKSFDDSLYYEIISTDYDNKGEVFNLKTKLDKYLEYNYTNEFNNINDSYIDKVIDSTKIENPIIKLLKERYGRKEEVEFDCINISSSRELHEDIKDKFGFSQYYGMNWDALRDFLIETELPKKIIFSGWSHLVKVMHEDSNILKSILEEYATNDTDIIYK</sequence>
<name>A0ABW8THG1_9CLOT</name>
<reference evidence="3 4" key="1">
    <citation type="submission" date="2024-11" db="EMBL/GenBank/DDBJ databases">
        <authorList>
            <person name="Heng Y.C."/>
            <person name="Lim A.C.H."/>
            <person name="Lee J.K.Y."/>
            <person name="Kittelmann S."/>
        </authorList>
    </citation>
    <scope>NUCLEOTIDE SEQUENCE [LARGE SCALE GENOMIC DNA]</scope>
    <source>
        <strain evidence="3 4">WILCCON 0114</strain>
    </source>
</reference>
<dbReference type="RefSeq" id="WP_406787557.1">
    <property type="nucleotide sequence ID" value="NZ_JBJIAA010000008.1"/>
</dbReference>
<feature type="domain" description="Barstar (barnase inhibitor)" evidence="2">
    <location>
        <begin position="108"/>
        <end position="183"/>
    </location>
</feature>